<feature type="region of interest" description="Disordered" evidence="3">
    <location>
        <begin position="1"/>
        <end position="29"/>
    </location>
</feature>
<accession>A0AAD7UED9</accession>
<reference evidence="6" key="1">
    <citation type="submission" date="2023-01" db="EMBL/GenBank/DDBJ databases">
        <title>Metagenome sequencing of chrysophaentin producing Chrysophaeum taylorii.</title>
        <authorList>
            <person name="Davison J."/>
            <person name="Bewley C."/>
        </authorList>
    </citation>
    <scope>NUCLEOTIDE SEQUENCE</scope>
    <source>
        <strain evidence="6">NIES-1699</strain>
    </source>
</reference>
<evidence type="ECO:0000313" key="7">
    <source>
        <dbReference type="Proteomes" id="UP001230188"/>
    </source>
</evidence>
<dbReference type="GO" id="GO:0000981">
    <property type="term" value="F:DNA-binding transcription factor activity, RNA polymerase II-specific"/>
    <property type="evidence" value="ECO:0007669"/>
    <property type="project" value="TreeGrafter"/>
</dbReference>
<feature type="domain" description="HTH myb-type" evidence="5">
    <location>
        <begin position="73"/>
        <end position="122"/>
    </location>
</feature>
<feature type="region of interest" description="Disordered" evidence="3">
    <location>
        <begin position="274"/>
        <end position="295"/>
    </location>
</feature>
<evidence type="ECO:0000259" key="5">
    <source>
        <dbReference type="PROSITE" id="PS51294"/>
    </source>
</evidence>
<dbReference type="PANTHER" id="PTHR45614">
    <property type="entry name" value="MYB PROTEIN-RELATED"/>
    <property type="match status" value="1"/>
</dbReference>
<dbReference type="Pfam" id="PF00249">
    <property type="entry name" value="Myb_DNA-binding"/>
    <property type="match status" value="2"/>
</dbReference>
<proteinExistence type="predicted"/>
<organism evidence="6 7">
    <name type="scientific">Chrysophaeum taylorii</name>
    <dbReference type="NCBI Taxonomy" id="2483200"/>
    <lineage>
        <taxon>Eukaryota</taxon>
        <taxon>Sar</taxon>
        <taxon>Stramenopiles</taxon>
        <taxon>Ochrophyta</taxon>
        <taxon>Pelagophyceae</taxon>
        <taxon>Pelagomonadales</taxon>
        <taxon>Pelagomonadaceae</taxon>
        <taxon>Chrysophaeum</taxon>
    </lineage>
</organism>
<feature type="region of interest" description="Disordered" evidence="3">
    <location>
        <begin position="189"/>
        <end position="252"/>
    </location>
</feature>
<dbReference type="PROSITE" id="PS51294">
    <property type="entry name" value="HTH_MYB"/>
    <property type="match status" value="2"/>
</dbReference>
<keyword evidence="1" id="KW-0677">Repeat</keyword>
<protein>
    <submittedName>
        <fullName evidence="6">Uncharacterized protein</fullName>
    </submittedName>
</protein>
<dbReference type="Proteomes" id="UP001230188">
    <property type="component" value="Unassembled WGS sequence"/>
</dbReference>
<feature type="domain" description="Myb-like" evidence="4">
    <location>
        <begin position="16"/>
        <end position="67"/>
    </location>
</feature>
<dbReference type="SUPFAM" id="SSF46689">
    <property type="entry name" value="Homeodomain-like"/>
    <property type="match status" value="1"/>
</dbReference>
<gene>
    <name evidence="6" type="ORF">CTAYLR_001644</name>
</gene>
<evidence type="ECO:0000313" key="6">
    <source>
        <dbReference type="EMBL" id="KAJ8602089.1"/>
    </source>
</evidence>
<evidence type="ECO:0000256" key="1">
    <source>
        <dbReference type="ARBA" id="ARBA00022737"/>
    </source>
</evidence>
<keyword evidence="2" id="KW-0238">DNA-binding</keyword>
<name>A0AAD7UED9_9STRA</name>
<evidence type="ECO:0000256" key="3">
    <source>
        <dbReference type="SAM" id="MobiDB-lite"/>
    </source>
</evidence>
<dbReference type="FunFam" id="1.10.10.60:FF:000010">
    <property type="entry name" value="Transcriptional activator Myb isoform A"/>
    <property type="match status" value="1"/>
</dbReference>
<feature type="domain" description="Myb-like" evidence="4">
    <location>
        <begin position="68"/>
        <end position="118"/>
    </location>
</feature>
<dbReference type="InterPro" id="IPR050560">
    <property type="entry name" value="MYB_TF"/>
</dbReference>
<dbReference type="InterPro" id="IPR009057">
    <property type="entry name" value="Homeodomain-like_sf"/>
</dbReference>
<evidence type="ECO:0000259" key="4">
    <source>
        <dbReference type="PROSITE" id="PS50090"/>
    </source>
</evidence>
<feature type="compositionally biased region" description="Low complexity" evidence="3">
    <location>
        <begin position="361"/>
        <end position="379"/>
    </location>
</feature>
<dbReference type="PROSITE" id="PS50090">
    <property type="entry name" value="MYB_LIKE"/>
    <property type="match status" value="2"/>
</dbReference>
<dbReference type="PANTHER" id="PTHR45614:SF25">
    <property type="entry name" value="MYB PROTEIN"/>
    <property type="match status" value="1"/>
</dbReference>
<feature type="region of interest" description="Disordered" evidence="3">
    <location>
        <begin position="358"/>
        <end position="387"/>
    </location>
</feature>
<dbReference type="EMBL" id="JAQMWT010000390">
    <property type="protein sequence ID" value="KAJ8602089.1"/>
    <property type="molecule type" value="Genomic_DNA"/>
</dbReference>
<evidence type="ECO:0000256" key="2">
    <source>
        <dbReference type="ARBA" id="ARBA00023125"/>
    </source>
</evidence>
<dbReference type="Gene3D" id="1.10.10.60">
    <property type="entry name" value="Homeodomain-like"/>
    <property type="match status" value="2"/>
</dbReference>
<dbReference type="InterPro" id="IPR001005">
    <property type="entry name" value="SANT/Myb"/>
</dbReference>
<dbReference type="InterPro" id="IPR017930">
    <property type="entry name" value="Myb_dom"/>
</dbReference>
<dbReference type="CDD" id="cd00167">
    <property type="entry name" value="SANT"/>
    <property type="match status" value="2"/>
</dbReference>
<dbReference type="GO" id="GO:0005634">
    <property type="term" value="C:nucleus"/>
    <property type="evidence" value="ECO:0007669"/>
    <property type="project" value="TreeGrafter"/>
</dbReference>
<sequence length="424" mass="46049">MAEAKAFRKKRSESDEGPRTKGPWTPEEDAKVVELVKEHGAKRWSTIAAQLPGRISKQCRERWHNHLNPEISKQPWSVDEDRTILQSHAKLGNKWAEIAKLLPGRTDNAIKNHWNSSIKRKFERFLEEERERLGKLRADARMAATAAAAATGLALEWRADDVKVDISGETLERCVQAVCLRSRKAAKRSSAAAKRRLTDEAQLSEDDDPVPPPAPASPTIFDEAAKTADEAPGLAWSPAPRRQRPPLFRPPDVFSPSVLSGSDLLMIDHLGSPRPLGMNTPNRKPPSSVPDSARGLSPFLENNIDVALLPDVVDDIANHDVLTFLGTPRSCAHSPNPLPLSTTRPAPALLDKENDEDLFIPRPTSSTSSLPKSSPVSPLWGDADDDASANSDALVAAAAAAATAAATAAAFSASPSDPPKRRRR</sequence>
<feature type="domain" description="HTH myb-type" evidence="5">
    <location>
        <begin position="21"/>
        <end position="71"/>
    </location>
</feature>
<keyword evidence="7" id="KW-1185">Reference proteome</keyword>
<dbReference type="GO" id="GO:0000978">
    <property type="term" value="F:RNA polymerase II cis-regulatory region sequence-specific DNA binding"/>
    <property type="evidence" value="ECO:0007669"/>
    <property type="project" value="TreeGrafter"/>
</dbReference>
<dbReference type="SMART" id="SM00717">
    <property type="entry name" value="SANT"/>
    <property type="match status" value="2"/>
</dbReference>
<dbReference type="AlphaFoldDB" id="A0AAD7UED9"/>
<comment type="caution">
    <text evidence="6">The sequence shown here is derived from an EMBL/GenBank/DDBJ whole genome shotgun (WGS) entry which is preliminary data.</text>
</comment>